<dbReference type="AlphaFoldDB" id="A0A915IIT2"/>
<keyword evidence="1" id="KW-1185">Reference proteome</keyword>
<dbReference type="GO" id="GO:0004930">
    <property type="term" value="F:G protein-coupled receptor activity"/>
    <property type="evidence" value="ECO:0007669"/>
    <property type="project" value="InterPro"/>
</dbReference>
<dbReference type="SUPFAM" id="SSF111418">
    <property type="entry name" value="Hormone receptor domain"/>
    <property type="match status" value="1"/>
</dbReference>
<protein>
    <submittedName>
        <fullName evidence="2">Uncharacterized protein</fullName>
    </submittedName>
</protein>
<dbReference type="WBParaSite" id="nRc.2.0.1.t13724-RA">
    <property type="protein sequence ID" value="nRc.2.0.1.t13724-RA"/>
    <property type="gene ID" value="nRc.2.0.1.g13724"/>
</dbReference>
<evidence type="ECO:0000313" key="1">
    <source>
        <dbReference type="Proteomes" id="UP000887565"/>
    </source>
</evidence>
<reference evidence="2" key="1">
    <citation type="submission" date="2022-11" db="UniProtKB">
        <authorList>
            <consortium name="WormBaseParasite"/>
        </authorList>
    </citation>
    <scope>IDENTIFICATION</scope>
</reference>
<name>A0A915IIT2_ROMCU</name>
<dbReference type="GO" id="GO:0016020">
    <property type="term" value="C:membrane"/>
    <property type="evidence" value="ECO:0007669"/>
    <property type="project" value="InterPro"/>
</dbReference>
<accession>A0A915IIT2</accession>
<evidence type="ECO:0000313" key="2">
    <source>
        <dbReference type="WBParaSite" id="nRc.2.0.1.t13724-RA"/>
    </source>
</evidence>
<dbReference type="InterPro" id="IPR036445">
    <property type="entry name" value="GPCR_2_extracell_dom_sf"/>
</dbReference>
<sequence length="61" mass="6947">MCKADIDGMCWAPAMPGTNRVATRHCLDNGTWGISDYSKCRWVYEETVYCTDRTCYEVGTN</sequence>
<proteinExistence type="predicted"/>
<organism evidence="1 2">
    <name type="scientific">Romanomermis culicivorax</name>
    <name type="common">Nematode worm</name>
    <dbReference type="NCBI Taxonomy" id="13658"/>
    <lineage>
        <taxon>Eukaryota</taxon>
        <taxon>Metazoa</taxon>
        <taxon>Ecdysozoa</taxon>
        <taxon>Nematoda</taxon>
        <taxon>Enoplea</taxon>
        <taxon>Dorylaimia</taxon>
        <taxon>Mermithida</taxon>
        <taxon>Mermithoidea</taxon>
        <taxon>Mermithidae</taxon>
        <taxon>Romanomermis</taxon>
    </lineage>
</organism>
<dbReference type="Proteomes" id="UP000887565">
    <property type="component" value="Unplaced"/>
</dbReference>